<dbReference type="EMBL" id="JAMZMM010000022">
    <property type="protein sequence ID" value="MCP2727642.1"/>
    <property type="molecule type" value="Genomic_DNA"/>
</dbReference>
<keyword evidence="3" id="KW-1185">Reference proteome</keyword>
<dbReference type="AlphaFoldDB" id="A0AAE3GSA7"/>
<feature type="domain" description="M23ase beta-sheet core" evidence="1">
    <location>
        <begin position="67"/>
        <end position="156"/>
    </location>
</feature>
<dbReference type="SUPFAM" id="SSF51261">
    <property type="entry name" value="Duplicated hybrid motif"/>
    <property type="match status" value="1"/>
</dbReference>
<accession>A0AAE3GSA7</accession>
<dbReference type="PANTHER" id="PTHR21666">
    <property type="entry name" value="PEPTIDASE-RELATED"/>
    <property type="match status" value="1"/>
</dbReference>
<name>A0AAE3GSA7_9CYAN</name>
<evidence type="ECO:0000313" key="2">
    <source>
        <dbReference type="EMBL" id="MCP2727642.1"/>
    </source>
</evidence>
<dbReference type="CDD" id="cd12797">
    <property type="entry name" value="M23_peptidase"/>
    <property type="match status" value="1"/>
</dbReference>
<gene>
    <name evidence="2" type="ORF">NJ959_04015</name>
</gene>
<dbReference type="GO" id="GO:0004222">
    <property type="term" value="F:metalloendopeptidase activity"/>
    <property type="evidence" value="ECO:0007669"/>
    <property type="project" value="TreeGrafter"/>
</dbReference>
<dbReference type="InterPro" id="IPR050570">
    <property type="entry name" value="Cell_wall_metabolism_enzyme"/>
</dbReference>
<dbReference type="Pfam" id="PF01551">
    <property type="entry name" value="Peptidase_M23"/>
    <property type="match status" value="1"/>
</dbReference>
<evidence type="ECO:0000313" key="3">
    <source>
        <dbReference type="Proteomes" id="UP001204953"/>
    </source>
</evidence>
<dbReference type="Gene3D" id="2.70.70.10">
    <property type="entry name" value="Glucose Permease (Domain IIA)"/>
    <property type="match status" value="1"/>
</dbReference>
<dbReference type="Proteomes" id="UP001204953">
    <property type="component" value="Unassembled WGS sequence"/>
</dbReference>
<proteinExistence type="predicted"/>
<organism evidence="2 3">
    <name type="scientific">Limnofasciculus baicalensis BBK-W-15</name>
    <dbReference type="NCBI Taxonomy" id="2699891"/>
    <lineage>
        <taxon>Bacteria</taxon>
        <taxon>Bacillati</taxon>
        <taxon>Cyanobacteriota</taxon>
        <taxon>Cyanophyceae</taxon>
        <taxon>Coleofasciculales</taxon>
        <taxon>Coleofasciculaceae</taxon>
        <taxon>Limnofasciculus</taxon>
        <taxon>Limnofasciculus baicalensis</taxon>
    </lineage>
</organism>
<sequence>MFIKQFSPLLFRACISLPIFLGIQTQVLAAQGYRLPFPAGKSVPVNQSCVDSIDGPTCKHSKISQIKYAIDFGCSIGDPIVAIQDGVVDRLEFKNDYGNLIKIKHNDGKYSLYAHLKEPSPLSLGASVSSGQAIGKCGMTGDATGPHLHLELRPTSSYSTVPIYFDECNNNSLCRDGQVYYPESYLSINTGSSTNNAPCIINSPSPGGAGRMCIPIREGQVMWKEFLTLSSDSPLSLGAKIVAVSNGSEASGLNRRETPGGTLIGNQDIAWGTVGTYTGGFGVAPIGGINYNWLNIDWGNGKSGYSAENFLNYVYTLYKVVPSNNSFDGNGESFTEPILPETSNPSTASVSEPSSVLGLLSVAVTGVLVKLRKKSG</sequence>
<dbReference type="NCBIfam" id="TIGR02595">
    <property type="entry name" value="PEP_CTERM"/>
    <property type="match status" value="1"/>
</dbReference>
<evidence type="ECO:0000259" key="1">
    <source>
        <dbReference type="Pfam" id="PF01551"/>
    </source>
</evidence>
<reference evidence="2" key="1">
    <citation type="submission" date="2022-06" db="EMBL/GenBank/DDBJ databases">
        <title>New cyanobacteria of genus Symplocastrum in benthos of Lake Baikal.</title>
        <authorList>
            <person name="Sorokovikova E."/>
            <person name="Tikhonova I."/>
            <person name="Krasnopeev A."/>
            <person name="Evseev P."/>
            <person name="Gladkikh A."/>
            <person name="Belykh O."/>
        </authorList>
    </citation>
    <scope>NUCLEOTIDE SEQUENCE</scope>
    <source>
        <strain evidence="2">BBK-W-15</strain>
    </source>
</reference>
<dbReference type="InterPro" id="IPR013424">
    <property type="entry name" value="Ice-binding_C"/>
</dbReference>
<comment type="caution">
    <text evidence="2">The sequence shown here is derived from an EMBL/GenBank/DDBJ whole genome shotgun (WGS) entry which is preliminary data.</text>
</comment>
<dbReference type="InterPro" id="IPR016047">
    <property type="entry name" value="M23ase_b-sheet_dom"/>
</dbReference>
<protein>
    <submittedName>
        <fullName evidence="2">M23 family metallopeptidase</fullName>
    </submittedName>
</protein>
<dbReference type="RefSeq" id="WP_254010453.1">
    <property type="nucleotide sequence ID" value="NZ_JAMZMM010000022.1"/>
</dbReference>
<dbReference type="PANTHER" id="PTHR21666:SF270">
    <property type="entry name" value="MUREIN HYDROLASE ACTIVATOR ENVC"/>
    <property type="match status" value="1"/>
</dbReference>
<dbReference type="InterPro" id="IPR011055">
    <property type="entry name" value="Dup_hybrid_motif"/>
</dbReference>